<evidence type="ECO:0000313" key="3">
    <source>
        <dbReference type="Proteomes" id="UP001060336"/>
    </source>
</evidence>
<dbReference type="InterPro" id="IPR027417">
    <property type="entry name" value="P-loop_NTPase"/>
</dbReference>
<dbReference type="Pfam" id="PF09037">
    <property type="entry name" value="Sulphotransf"/>
    <property type="match status" value="1"/>
</dbReference>
<dbReference type="Gene3D" id="3.40.50.300">
    <property type="entry name" value="P-loop containing nucleotide triphosphate hydrolases"/>
    <property type="match status" value="1"/>
</dbReference>
<gene>
    <name evidence="2" type="ORF">NUH88_09555</name>
</gene>
<name>A0A9J7B2Q6_9PROT</name>
<dbReference type="GO" id="GO:0016740">
    <property type="term" value="F:transferase activity"/>
    <property type="evidence" value="ECO:0007669"/>
    <property type="project" value="InterPro"/>
</dbReference>
<reference evidence="2" key="1">
    <citation type="submission" date="2022-08" db="EMBL/GenBank/DDBJ databases">
        <title>Nisaea acidiphila sp. nov., isolated from a marine algal debris and emended description of the genus Nisaea Urios et al. 2008.</title>
        <authorList>
            <person name="Kwon K."/>
        </authorList>
    </citation>
    <scope>NUCLEOTIDE SEQUENCE</scope>
    <source>
        <strain evidence="2">MEBiC11861</strain>
    </source>
</reference>
<dbReference type="InterPro" id="IPR015124">
    <property type="entry name" value="Stf0"/>
</dbReference>
<dbReference type="KEGG" id="naci:NUH88_09555"/>
<sequence>MTYQSLVLCSAPRSGSTLFCDLLAGTGVAGNPHSFFRREDLAGYAEEFGLPSPEIDGAYLEAVIRQGTGDTGIFAVRIMWETLGELDSALECIHPGLPGAPERLERAFGRVLYVHLTRSDKVAQAISYLKAQQTGLWHRYADGSERERMAPPKPAEYDSAQLADLVARLTAADAGWTDWLATHGIAPVRVDYDDLSRDPRAELAKVLRALGRDSAIADRVEIRAGKLADAESAVWAERYRRELSS</sequence>
<dbReference type="InterPro" id="IPR024628">
    <property type="entry name" value="Sulfotransferase_Stf0_dom"/>
</dbReference>
<accession>A0A9J7B2Q6</accession>
<evidence type="ECO:0000259" key="1">
    <source>
        <dbReference type="Pfam" id="PF09037"/>
    </source>
</evidence>
<dbReference type="PIRSF" id="PIRSF021497">
    <property type="entry name" value="Sulphotransferase_Stf0"/>
    <property type="match status" value="1"/>
</dbReference>
<organism evidence="2 3">
    <name type="scientific">Nisaea acidiphila</name>
    <dbReference type="NCBI Taxonomy" id="1862145"/>
    <lineage>
        <taxon>Bacteria</taxon>
        <taxon>Pseudomonadati</taxon>
        <taxon>Pseudomonadota</taxon>
        <taxon>Alphaproteobacteria</taxon>
        <taxon>Rhodospirillales</taxon>
        <taxon>Thalassobaculaceae</taxon>
        <taxon>Nisaea</taxon>
    </lineage>
</organism>
<evidence type="ECO:0000313" key="2">
    <source>
        <dbReference type="EMBL" id="UUX51933.1"/>
    </source>
</evidence>
<dbReference type="EMBL" id="CP102480">
    <property type="protein sequence ID" value="UUX51933.1"/>
    <property type="molecule type" value="Genomic_DNA"/>
</dbReference>
<dbReference type="AlphaFoldDB" id="A0A9J7B2Q6"/>
<dbReference type="RefSeq" id="WP_257771698.1">
    <property type="nucleotide sequence ID" value="NZ_CP102480.1"/>
</dbReference>
<dbReference type="Proteomes" id="UP001060336">
    <property type="component" value="Chromosome"/>
</dbReference>
<keyword evidence="3" id="KW-1185">Reference proteome</keyword>
<proteinExistence type="predicted"/>
<protein>
    <submittedName>
        <fullName evidence="2">Stf0 sulfotransferase family protein</fullName>
    </submittedName>
</protein>
<dbReference type="SUPFAM" id="SSF52540">
    <property type="entry name" value="P-loop containing nucleoside triphosphate hydrolases"/>
    <property type="match status" value="1"/>
</dbReference>
<feature type="domain" description="Sulphotransferase Stf0" evidence="1">
    <location>
        <begin position="6"/>
        <end position="242"/>
    </location>
</feature>